<sequence length="76" mass="8664">MTELILHLRLPTTGNNVTTIVLCSHFFIIIKSVNVQSDDVLFFLGDLSLFYGLVFFSHKSSLALCFKCKVVKQRKK</sequence>
<reference evidence="2" key="2">
    <citation type="journal article" date="2022" name="Res Sq">
        <title>Comparative Genomics Reveals Insights into the Divergent Evolution of Astigmatic Mites and Household Pest Adaptations.</title>
        <authorList>
            <person name="Xiong Q."/>
            <person name="Wan A.T.-Y."/>
            <person name="Liu X.-Y."/>
            <person name="Fung C.S.-H."/>
            <person name="Xiao X."/>
            <person name="Malainual N."/>
            <person name="Hou J."/>
            <person name="Wang L."/>
            <person name="Wang M."/>
            <person name="Yang K."/>
            <person name="Cui Y."/>
            <person name="Leung E."/>
            <person name="Nong W."/>
            <person name="Shin S.-K."/>
            <person name="Au S."/>
            <person name="Jeong K.Y."/>
            <person name="Chew F.T."/>
            <person name="Hui J."/>
            <person name="Leung T.F."/>
            <person name="Tungtrongchitr A."/>
            <person name="Zhong N."/>
            <person name="Liu Z."/>
            <person name="Tsui S."/>
        </authorList>
    </citation>
    <scope>NUCLEOTIDE SEQUENCE</scope>
    <source>
        <strain evidence="2">Derf</strain>
        <tissue evidence="2">Whole organism</tissue>
    </source>
</reference>
<organism evidence="2 3">
    <name type="scientific">Dermatophagoides farinae</name>
    <name type="common">American house dust mite</name>
    <dbReference type="NCBI Taxonomy" id="6954"/>
    <lineage>
        <taxon>Eukaryota</taxon>
        <taxon>Metazoa</taxon>
        <taxon>Ecdysozoa</taxon>
        <taxon>Arthropoda</taxon>
        <taxon>Chelicerata</taxon>
        <taxon>Arachnida</taxon>
        <taxon>Acari</taxon>
        <taxon>Acariformes</taxon>
        <taxon>Sarcoptiformes</taxon>
        <taxon>Astigmata</taxon>
        <taxon>Psoroptidia</taxon>
        <taxon>Analgoidea</taxon>
        <taxon>Pyroglyphidae</taxon>
        <taxon>Dermatophagoidinae</taxon>
        <taxon>Dermatophagoides</taxon>
    </lineage>
</organism>
<evidence type="ECO:0000313" key="2">
    <source>
        <dbReference type="EMBL" id="KAH9517388.1"/>
    </source>
</evidence>
<keyword evidence="3" id="KW-1185">Reference proteome</keyword>
<reference evidence="2" key="1">
    <citation type="submission" date="2013-05" db="EMBL/GenBank/DDBJ databases">
        <authorList>
            <person name="Yim A.K.Y."/>
            <person name="Chan T.F."/>
            <person name="Ji K.M."/>
            <person name="Liu X.Y."/>
            <person name="Zhou J.W."/>
            <person name="Li R.Q."/>
            <person name="Yang K.Y."/>
            <person name="Li J."/>
            <person name="Li M."/>
            <person name="Law P.T.W."/>
            <person name="Wu Y.L."/>
            <person name="Cai Z.L."/>
            <person name="Qin H."/>
            <person name="Bao Y."/>
            <person name="Leung R.K.K."/>
            <person name="Ng P.K.S."/>
            <person name="Zou J."/>
            <person name="Zhong X.J."/>
            <person name="Ran P.X."/>
            <person name="Zhong N.S."/>
            <person name="Liu Z.G."/>
            <person name="Tsui S.K.W."/>
        </authorList>
    </citation>
    <scope>NUCLEOTIDE SEQUENCE</scope>
    <source>
        <strain evidence="2">Derf</strain>
        <tissue evidence="2">Whole organism</tissue>
    </source>
</reference>
<gene>
    <name evidence="2" type="ORF">DERF_008064</name>
</gene>
<dbReference type="EMBL" id="ASGP02000003">
    <property type="protein sequence ID" value="KAH9517388.1"/>
    <property type="molecule type" value="Genomic_DNA"/>
</dbReference>
<comment type="caution">
    <text evidence="2">The sequence shown here is derived from an EMBL/GenBank/DDBJ whole genome shotgun (WGS) entry which is preliminary data.</text>
</comment>
<keyword evidence="1" id="KW-1133">Transmembrane helix</keyword>
<keyword evidence="1" id="KW-0812">Transmembrane</keyword>
<feature type="transmembrane region" description="Helical" evidence="1">
    <location>
        <begin position="12"/>
        <end position="30"/>
    </location>
</feature>
<feature type="transmembrane region" description="Helical" evidence="1">
    <location>
        <begin position="42"/>
        <end position="66"/>
    </location>
</feature>
<protein>
    <submittedName>
        <fullName evidence="2">Uncharacterized protein</fullName>
    </submittedName>
</protein>
<accession>A0A922I2L9</accession>
<proteinExistence type="predicted"/>
<evidence type="ECO:0000313" key="3">
    <source>
        <dbReference type="Proteomes" id="UP000790347"/>
    </source>
</evidence>
<name>A0A922I2L9_DERFA</name>
<dbReference type="AlphaFoldDB" id="A0A922I2L9"/>
<keyword evidence="1" id="KW-0472">Membrane</keyword>
<dbReference type="Proteomes" id="UP000790347">
    <property type="component" value="Unassembled WGS sequence"/>
</dbReference>
<evidence type="ECO:0000256" key="1">
    <source>
        <dbReference type="SAM" id="Phobius"/>
    </source>
</evidence>